<reference evidence="3" key="1">
    <citation type="submission" date="2022-01" db="EMBL/GenBank/DDBJ databases">
        <authorList>
            <person name="King R."/>
        </authorList>
    </citation>
    <scope>NUCLEOTIDE SEQUENCE</scope>
</reference>
<accession>A0A9N9TKG7</accession>
<keyword evidence="1" id="KW-0175">Coiled coil</keyword>
<gene>
    <name evidence="3" type="ORF">PHYEVI_LOCUS2034</name>
</gene>
<evidence type="ECO:0000313" key="4">
    <source>
        <dbReference type="Proteomes" id="UP001153712"/>
    </source>
</evidence>
<name>A0A9N9TKG7_PHYSR</name>
<dbReference type="OrthoDB" id="76453at2759"/>
<protein>
    <submittedName>
        <fullName evidence="3">Uncharacterized protein</fullName>
    </submittedName>
</protein>
<feature type="compositionally biased region" description="Low complexity" evidence="2">
    <location>
        <begin position="512"/>
        <end position="523"/>
    </location>
</feature>
<evidence type="ECO:0000313" key="3">
    <source>
        <dbReference type="EMBL" id="CAG9855588.1"/>
    </source>
</evidence>
<dbReference type="Proteomes" id="UP001153712">
    <property type="component" value="Chromosome 11"/>
</dbReference>
<sequence length="688" mass="77158">MSGEYFGSENDAKFYNDYVMSPKNNEKYGQDHRFADDNRSITSSTESANMNKSLKKHQRELVLANPNDPNKTVNNLLNGITNTVNRISDLHVQLSNSARNRASHTNRYYNDSLSNPSMICEQIPFTDQASKLPDQPNMHVCASSTITKTRNFKKKMKDSKQMKTQSSLMTLKRNIKVDKKVSKPLLEHQSSRPGVSSKANKQAKLVEIFHNKEAKSSDSEEGYNKKNHYVTCDGDHLTCATPEVPLLNLDNCKEIIDGNADNKQLVHRMITGDYYDQPLAPRLNMNYSQKSYQLPTIASRMKQNVVNTLMGSSNLTIGGTSVVRSKKAIPFCPAITASPSHNIGINIQQVMNIMRNRQPINGISPTLAHNIGLAADRLNNRPMSGLVTDIQSKTYNFMKSQHCPLSNSNLNYQQLQDLAKGIPEETQEEMDGEEPPDFKTLVITGPTGEITVKTKNVTSWANDTAKTVECTCLPETGNDINYIANNIKKAAIGKVASSQINLSQRKPDTSVNKFNFNTPNNPKLLKRPHTTKTKLKDTPKLVTHLDQLAVCTPQLLKGKEKNLKEVLTQLHDEFEQLNTRYEELSKTTSSTNQEACKPAMEHLEVELNKKEEEIMMVMTLCKEIMALKNQIKSLKKAPSHSSVAPDAKGTPTSATFTDYCNPQAAFHLTKLLKQIKTYQMRYKNDEAV</sequence>
<dbReference type="EMBL" id="OU900104">
    <property type="protein sequence ID" value="CAG9855588.1"/>
    <property type="molecule type" value="Genomic_DNA"/>
</dbReference>
<evidence type="ECO:0000256" key="1">
    <source>
        <dbReference type="SAM" id="Coils"/>
    </source>
</evidence>
<dbReference type="AlphaFoldDB" id="A0A9N9TKG7"/>
<keyword evidence="4" id="KW-1185">Reference proteome</keyword>
<evidence type="ECO:0000256" key="2">
    <source>
        <dbReference type="SAM" id="MobiDB-lite"/>
    </source>
</evidence>
<feature type="coiled-coil region" evidence="1">
    <location>
        <begin position="560"/>
        <end position="637"/>
    </location>
</feature>
<proteinExistence type="predicted"/>
<organism evidence="3 4">
    <name type="scientific">Phyllotreta striolata</name>
    <name type="common">Striped flea beetle</name>
    <name type="synonym">Crioceris striolata</name>
    <dbReference type="NCBI Taxonomy" id="444603"/>
    <lineage>
        <taxon>Eukaryota</taxon>
        <taxon>Metazoa</taxon>
        <taxon>Ecdysozoa</taxon>
        <taxon>Arthropoda</taxon>
        <taxon>Hexapoda</taxon>
        <taxon>Insecta</taxon>
        <taxon>Pterygota</taxon>
        <taxon>Neoptera</taxon>
        <taxon>Endopterygota</taxon>
        <taxon>Coleoptera</taxon>
        <taxon>Polyphaga</taxon>
        <taxon>Cucujiformia</taxon>
        <taxon>Chrysomeloidea</taxon>
        <taxon>Chrysomelidae</taxon>
        <taxon>Galerucinae</taxon>
        <taxon>Alticini</taxon>
        <taxon>Phyllotreta</taxon>
    </lineage>
</organism>
<feature type="region of interest" description="Disordered" evidence="2">
    <location>
        <begin position="508"/>
        <end position="527"/>
    </location>
</feature>